<feature type="compositionally biased region" description="Acidic residues" evidence="2">
    <location>
        <begin position="652"/>
        <end position="664"/>
    </location>
</feature>
<feature type="region of interest" description="Disordered" evidence="2">
    <location>
        <begin position="606"/>
        <end position="740"/>
    </location>
</feature>
<keyword evidence="3" id="KW-0472">Membrane</keyword>
<keyword evidence="1" id="KW-0175">Coiled coil</keyword>
<gene>
    <name evidence="4" type="ORF">CXG81DRAFT_24611</name>
</gene>
<dbReference type="OrthoDB" id="10262255at2759"/>
<evidence type="ECO:0000313" key="5">
    <source>
        <dbReference type="Proteomes" id="UP000274922"/>
    </source>
</evidence>
<dbReference type="InterPro" id="IPR039341">
    <property type="entry name" value="CFAP99"/>
</dbReference>
<feature type="coiled-coil region" evidence="1">
    <location>
        <begin position="387"/>
        <end position="425"/>
    </location>
</feature>
<feature type="transmembrane region" description="Helical" evidence="3">
    <location>
        <begin position="86"/>
        <end position="105"/>
    </location>
</feature>
<dbReference type="AlphaFoldDB" id="A0A4P9XC73"/>
<evidence type="ECO:0000256" key="2">
    <source>
        <dbReference type="SAM" id="MobiDB-lite"/>
    </source>
</evidence>
<feature type="coiled-coil region" evidence="1">
    <location>
        <begin position="512"/>
        <end position="550"/>
    </location>
</feature>
<reference evidence="5" key="1">
    <citation type="journal article" date="2018" name="Nat. Microbiol.">
        <title>Leveraging single-cell genomics to expand the fungal tree of life.</title>
        <authorList>
            <person name="Ahrendt S.R."/>
            <person name="Quandt C.A."/>
            <person name="Ciobanu D."/>
            <person name="Clum A."/>
            <person name="Salamov A."/>
            <person name="Andreopoulos B."/>
            <person name="Cheng J.F."/>
            <person name="Woyke T."/>
            <person name="Pelin A."/>
            <person name="Henrissat B."/>
            <person name="Reynolds N.K."/>
            <person name="Benny G.L."/>
            <person name="Smith M.E."/>
            <person name="James T.Y."/>
            <person name="Grigoriev I.V."/>
        </authorList>
    </citation>
    <scope>NUCLEOTIDE SEQUENCE [LARGE SCALE GENOMIC DNA]</scope>
    <source>
        <strain evidence="5">ATCC 52028</strain>
    </source>
</reference>
<dbReference type="EMBL" id="ML014136">
    <property type="protein sequence ID" value="RKP02731.1"/>
    <property type="molecule type" value="Genomic_DNA"/>
</dbReference>
<keyword evidence="5" id="KW-1185">Reference proteome</keyword>
<feature type="region of interest" description="Disordered" evidence="2">
    <location>
        <begin position="562"/>
        <end position="581"/>
    </location>
</feature>
<protein>
    <submittedName>
        <fullName evidence="4">Uncharacterized protein</fullName>
    </submittedName>
</protein>
<evidence type="ECO:0000256" key="1">
    <source>
        <dbReference type="SAM" id="Coils"/>
    </source>
</evidence>
<dbReference type="Proteomes" id="UP000274922">
    <property type="component" value="Unassembled WGS sequence"/>
</dbReference>
<feature type="compositionally biased region" description="Polar residues" evidence="2">
    <location>
        <begin position="696"/>
        <end position="719"/>
    </location>
</feature>
<proteinExistence type="predicted"/>
<feature type="compositionally biased region" description="Basic residues" evidence="2">
    <location>
        <begin position="606"/>
        <end position="624"/>
    </location>
</feature>
<sequence>MSFKQLIEQAAAILERCQAPSSVHGELDLIYRAYFDEHEIHDASDQSFLQGVCNGATRHRTVLQTTFQRFNAAHRGKTLRSEYTRYYVLLYLLLFCFTAQSVATIRRVLLQENKDKVLPIVQFLLDPDQMAQCRQIWEERLDGAYLAQRLIGPLEANRERLEDLRGQLEAKTDGMHAARATPKPTTLPAPFVLTKPMARRLPAPTTVIPTHLKPHPVPKTTYTPSAIDAQLERARAQNKHKAQQLLATSQKDAFASAKRPTGLKTAALRAQLQAEEAAQLEAVRAARRKRQTASIQAAAQAAAEPPPVVLTAATILREDALIQKRLEKERQALSEALITLRDASAIEEQIRVRMVDEQKAQEAAMQRRRLAIQIGHEDAIAAKDGLVLDNKEKAEEVKAERDLLRQQALEQQRETEEANQRIRAEVMEWQKGAEVAVAGVREAKAKLGAEALAEKQQLAVAIAEAQAAERAKNAEIIAQIREFEKSLAARQIVKEIDLTETSGTGSLSEMSLLELQERLAALREHEARLIEEKNQQIREEKAAQAEMLARKFANIQLNRQLRKQETQRAPAPAPPPLTTASAAAAEQALHDDPQLSELQKLLALKKTQRRKRELPRLPKKKLIRPKPEGAARTMMALLPADLADDRSPSECDNSEDLSDSEYDSPGDAAADGAPPPAAPDRRPTSGAVSARPNQVAAPSTNGSAASQRSSAVRGTSGSAGTPVARPSTTSAGLVPAPVVV</sequence>
<evidence type="ECO:0000256" key="3">
    <source>
        <dbReference type="SAM" id="Phobius"/>
    </source>
</evidence>
<keyword evidence="3" id="KW-0812">Transmembrane</keyword>
<evidence type="ECO:0000313" key="4">
    <source>
        <dbReference type="EMBL" id="RKP02731.1"/>
    </source>
</evidence>
<dbReference type="PANTHER" id="PTHR34649:SF1">
    <property type="entry name" value="CILIA- AND FLAGELLA-ASSOCIATED PROTEIN 99"/>
    <property type="match status" value="1"/>
</dbReference>
<dbReference type="STRING" id="1555241.A0A4P9XC73"/>
<name>A0A4P9XC73_9FUNG</name>
<accession>A0A4P9XC73</accession>
<organism evidence="4 5">
    <name type="scientific">Caulochytrium protostelioides</name>
    <dbReference type="NCBI Taxonomy" id="1555241"/>
    <lineage>
        <taxon>Eukaryota</taxon>
        <taxon>Fungi</taxon>
        <taxon>Fungi incertae sedis</taxon>
        <taxon>Chytridiomycota</taxon>
        <taxon>Chytridiomycota incertae sedis</taxon>
        <taxon>Chytridiomycetes</taxon>
        <taxon>Caulochytriales</taxon>
        <taxon>Caulochytriaceae</taxon>
        <taxon>Caulochytrium</taxon>
    </lineage>
</organism>
<dbReference type="PANTHER" id="PTHR34649">
    <property type="entry name" value="CILIA- AND FLAGELLA-ASSOCIATED PROTEIN 99"/>
    <property type="match status" value="1"/>
</dbReference>
<keyword evidence="3" id="KW-1133">Transmembrane helix</keyword>